<dbReference type="PIRSF" id="PIRSF031503">
    <property type="entry name" value="UCP031503_mp"/>
    <property type="match status" value="1"/>
</dbReference>
<feature type="transmembrane region" description="Helical" evidence="1">
    <location>
        <begin position="221"/>
        <end position="242"/>
    </location>
</feature>
<protein>
    <submittedName>
        <fullName evidence="2">Multitransmembrane protein</fullName>
    </submittedName>
</protein>
<dbReference type="EMBL" id="AZFX01000094">
    <property type="protein sequence ID" value="KRM08086.1"/>
    <property type="molecule type" value="Genomic_DNA"/>
</dbReference>
<dbReference type="STRING" id="1423735.FC15_GL000767"/>
<accession>A0A0R1VZ10</accession>
<feature type="transmembrane region" description="Helical" evidence="1">
    <location>
        <begin position="30"/>
        <end position="60"/>
    </location>
</feature>
<keyword evidence="1" id="KW-0472">Membrane</keyword>
<keyword evidence="1" id="KW-0812">Transmembrane</keyword>
<evidence type="ECO:0000313" key="2">
    <source>
        <dbReference type="EMBL" id="KRM08086.1"/>
    </source>
</evidence>
<reference evidence="2 3" key="1">
    <citation type="journal article" date="2015" name="Genome Announc.">
        <title>Expanding the biotechnology potential of lactobacilli through comparative genomics of 213 strains and associated genera.</title>
        <authorList>
            <person name="Sun Z."/>
            <person name="Harris H.M."/>
            <person name="McCann A."/>
            <person name="Guo C."/>
            <person name="Argimon S."/>
            <person name="Zhang W."/>
            <person name="Yang X."/>
            <person name="Jeffery I.B."/>
            <person name="Cooney J.C."/>
            <person name="Kagawa T.F."/>
            <person name="Liu W."/>
            <person name="Song Y."/>
            <person name="Salvetti E."/>
            <person name="Wrobel A."/>
            <person name="Rasinkangas P."/>
            <person name="Parkhill J."/>
            <person name="Rea M.C."/>
            <person name="O'Sullivan O."/>
            <person name="Ritari J."/>
            <person name="Douillard F.P."/>
            <person name="Paul Ross R."/>
            <person name="Yang R."/>
            <person name="Briner A.E."/>
            <person name="Felis G.E."/>
            <person name="de Vos W.M."/>
            <person name="Barrangou R."/>
            <person name="Klaenhammer T.R."/>
            <person name="Caufield P.W."/>
            <person name="Cui Y."/>
            <person name="Zhang H."/>
            <person name="O'Toole P.W."/>
        </authorList>
    </citation>
    <scope>NUCLEOTIDE SEQUENCE [LARGE SCALE GENOMIC DNA]</scope>
    <source>
        <strain evidence="2 3">DSM 17758</strain>
    </source>
</reference>
<feature type="transmembrane region" description="Helical" evidence="1">
    <location>
        <begin position="121"/>
        <end position="141"/>
    </location>
</feature>
<dbReference type="InterPro" id="IPR014564">
    <property type="entry name" value="UCP031503_TM"/>
</dbReference>
<dbReference type="InterPro" id="IPR012507">
    <property type="entry name" value="YibE_F"/>
</dbReference>
<keyword evidence="3" id="KW-1185">Reference proteome</keyword>
<dbReference type="RefSeq" id="WP_057825763.1">
    <property type="nucleotide sequence ID" value="NZ_AZFX01000094.1"/>
</dbReference>
<evidence type="ECO:0000256" key="1">
    <source>
        <dbReference type="SAM" id="Phobius"/>
    </source>
</evidence>
<dbReference type="PANTHER" id="PTHR41771:SF1">
    <property type="entry name" value="MEMBRANE PROTEIN"/>
    <property type="match status" value="1"/>
</dbReference>
<sequence>MSTMVALLLVLLGLMVGVGGWAGVRSYLSIVINFLLIFFFALLISWGANIWLTAACFIPLKLLTIIYLGTHKTKIADKSFLSSFSVTLIITILILILNYFAHATGVGDQAGEDLIGLSDAPGLNFGAIGVIVAIFSTLGAISEAAVAMSAGLLELRQSNTQLSISDYYQSGLNIGEDILGTAVNTILFGFFGSFLALFIWYSRLHYTFAQIINDKLFVQEFMIMIYSVIGVLLVIPLTTFIVSHIKK</sequence>
<feature type="transmembrane region" description="Helical" evidence="1">
    <location>
        <begin position="178"/>
        <end position="201"/>
    </location>
</feature>
<gene>
    <name evidence="2" type="ORF">FC15_GL000767</name>
</gene>
<dbReference type="AlphaFoldDB" id="A0A0R1VZ10"/>
<dbReference type="OrthoDB" id="2414035at2"/>
<proteinExistence type="predicted"/>
<comment type="caution">
    <text evidence="2">The sequence shown here is derived from an EMBL/GenBank/DDBJ whole genome shotgun (WGS) entry which is preliminary data.</text>
</comment>
<dbReference type="Proteomes" id="UP000051315">
    <property type="component" value="Unassembled WGS sequence"/>
</dbReference>
<keyword evidence="1" id="KW-1133">Transmembrane helix</keyword>
<evidence type="ECO:0000313" key="3">
    <source>
        <dbReference type="Proteomes" id="UP000051315"/>
    </source>
</evidence>
<dbReference type="PANTHER" id="PTHR41771">
    <property type="entry name" value="MEMBRANE PROTEIN-RELATED"/>
    <property type="match status" value="1"/>
</dbReference>
<feature type="transmembrane region" description="Helical" evidence="1">
    <location>
        <begin position="80"/>
        <end position="101"/>
    </location>
</feature>
<name>A0A0R1VZ10_9LACO</name>
<organism evidence="2 3">
    <name type="scientific">Lapidilactobacillus concavus DSM 17758</name>
    <dbReference type="NCBI Taxonomy" id="1423735"/>
    <lineage>
        <taxon>Bacteria</taxon>
        <taxon>Bacillati</taxon>
        <taxon>Bacillota</taxon>
        <taxon>Bacilli</taxon>
        <taxon>Lactobacillales</taxon>
        <taxon>Lactobacillaceae</taxon>
        <taxon>Lapidilactobacillus</taxon>
    </lineage>
</organism>
<dbReference type="Pfam" id="PF07907">
    <property type="entry name" value="YibE_F"/>
    <property type="match status" value="1"/>
</dbReference>
<dbReference type="PATRIC" id="fig|1423735.3.peg.798"/>